<dbReference type="GO" id="GO:0046872">
    <property type="term" value="F:metal ion binding"/>
    <property type="evidence" value="ECO:0007669"/>
    <property type="project" value="UniProtKB-KW"/>
</dbReference>
<feature type="binding site" evidence="1">
    <location>
        <position position="189"/>
    </location>
    <ligand>
        <name>(6S)-NADPHX</name>
        <dbReference type="ChEBI" id="CHEBI:64076"/>
    </ligand>
</feature>
<keyword evidence="3" id="KW-0418">Kinase</keyword>
<dbReference type="NCBIfam" id="TIGR00197">
    <property type="entry name" value="yjeF_nterm"/>
    <property type="match status" value="1"/>
</dbReference>
<dbReference type="GO" id="GO:0000166">
    <property type="term" value="F:nucleotide binding"/>
    <property type="evidence" value="ECO:0007669"/>
    <property type="project" value="UniProtKB-KW"/>
</dbReference>
<dbReference type="EC" id="5.1.99.6" evidence="1"/>
<keyword evidence="1" id="KW-0413">Isomerase</keyword>
<dbReference type="GO" id="GO:0052856">
    <property type="term" value="F:NAD(P)HX epimerase activity"/>
    <property type="evidence" value="ECO:0007669"/>
    <property type="project" value="UniProtKB-UniRule"/>
</dbReference>
<comment type="cofactor">
    <cofactor evidence="1">
        <name>K(+)</name>
        <dbReference type="ChEBI" id="CHEBI:29103"/>
    </cofactor>
    <text evidence="1">Binds 1 potassium ion per subunit.</text>
</comment>
<feature type="binding site" evidence="1">
    <location>
        <begin position="160"/>
        <end position="166"/>
    </location>
    <ligand>
        <name>(6S)-NADPHX</name>
        <dbReference type="ChEBI" id="CHEBI:64076"/>
    </ligand>
</feature>
<comment type="similarity">
    <text evidence="1">Belongs to the NnrE/AIBP family.</text>
</comment>
<reference evidence="3" key="1">
    <citation type="journal article" date="2014" name="Genome Biol. Evol.">
        <title>Pangenome evidence for extensive interdomain horizontal transfer affecting lineage core and shell genes in uncultured planktonic thaumarchaeota and euryarchaeota.</title>
        <authorList>
            <person name="Deschamps P."/>
            <person name="Zivanovic Y."/>
            <person name="Moreira D."/>
            <person name="Rodriguez-Valera F."/>
            <person name="Lopez-Garcia P."/>
        </authorList>
    </citation>
    <scope>NUCLEOTIDE SEQUENCE</scope>
</reference>
<comment type="catalytic activity">
    <reaction evidence="1">
        <text>(6R)-NADHX = (6S)-NADHX</text>
        <dbReference type="Rhea" id="RHEA:32215"/>
        <dbReference type="ChEBI" id="CHEBI:64074"/>
        <dbReference type="ChEBI" id="CHEBI:64075"/>
        <dbReference type="EC" id="5.1.99.6"/>
    </reaction>
</comment>
<comment type="caution">
    <text evidence="1">Lacks conserved residue(s) required for the propagation of feature annotation.</text>
</comment>
<dbReference type="InterPro" id="IPR036652">
    <property type="entry name" value="YjeF_N_dom_sf"/>
</dbReference>
<keyword evidence="1" id="KW-0520">NAD</keyword>
<accession>A0A075GXH4</accession>
<dbReference type="PROSITE" id="PS51385">
    <property type="entry name" value="YJEF_N"/>
    <property type="match status" value="1"/>
</dbReference>
<organism evidence="3">
    <name type="scientific">uncultured marine thaumarchaeote KM3_31_E07</name>
    <dbReference type="NCBI Taxonomy" id="1456118"/>
    <lineage>
        <taxon>Archaea</taxon>
        <taxon>Nitrososphaerota</taxon>
        <taxon>environmental samples</taxon>
    </lineage>
</organism>
<keyword evidence="1" id="KW-0521">NADP</keyword>
<protein>
    <recommendedName>
        <fullName evidence="1">NAD(P)H-hydrate epimerase</fullName>
        <ecNumber evidence="1">5.1.99.6</ecNumber>
    </recommendedName>
    <alternativeName>
        <fullName evidence="1">NAD(P)HX epimerase</fullName>
    </alternativeName>
</protein>
<keyword evidence="1" id="KW-0547">Nucleotide-binding</keyword>
<dbReference type="SUPFAM" id="SSF64153">
    <property type="entry name" value="YjeF N-terminal domain-like"/>
    <property type="match status" value="1"/>
</dbReference>
<dbReference type="HAMAP" id="MF_01966">
    <property type="entry name" value="NADHX_epimerase"/>
    <property type="match status" value="1"/>
</dbReference>
<keyword evidence="1" id="KW-0479">Metal-binding</keyword>
<keyword evidence="3" id="KW-0808">Transferase</keyword>
<dbReference type="Gene3D" id="3.40.50.10260">
    <property type="entry name" value="YjeF N-terminal domain"/>
    <property type="match status" value="1"/>
</dbReference>
<dbReference type="AlphaFoldDB" id="A0A075GXH4"/>
<evidence type="ECO:0000256" key="1">
    <source>
        <dbReference type="HAMAP-Rule" id="MF_01966"/>
    </source>
</evidence>
<keyword evidence="1" id="KW-0630">Potassium</keyword>
<feature type="binding site" evidence="1">
    <location>
        <position position="85"/>
    </location>
    <ligand>
        <name>K(+)</name>
        <dbReference type="ChEBI" id="CHEBI:29103"/>
    </ligand>
</feature>
<name>A0A075GXH4_9ARCH</name>
<proteinExistence type="inferred from homology"/>
<gene>
    <name evidence="1" type="primary">nnrE</name>
</gene>
<feature type="binding site" evidence="1">
    <location>
        <position position="156"/>
    </location>
    <ligand>
        <name>K(+)</name>
        <dbReference type="ChEBI" id="CHEBI:29103"/>
    </ligand>
</feature>
<dbReference type="Pfam" id="PF03853">
    <property type="entry name" value="YjeF_N"/>
    <property type="match status" value="1"/>
</dbReference>
<dbReference type="GO" id="GO:0016301">
    <property type="term" value="F:kinase activity"/>
    <property type="evidence" value="ECO:0007669"/>
    <property type="project" value="UniProtKB-KW"/>
</dbReference>
<dbReference type="EMBL" id="KF900834">
    <property type="protein sequence ID" value="AIF08529.1"/>
    <property type="molecule type" value="Genomic_DNA"/>
</dbReference>
<sequence>MLLYNYIVTETSTSAKPIFLTFDIVYMKVITADRMREIEEKAHSMGILRIFMMENAGNSVANYIFNKFKKLSGKKIVIIAGTGNNGGDAFVTARHLVYYDAIVTVFLLGSLTDLKTEEAKINWNIIEGMNSINIILAKEVSKELIRMIKDANIIIDGIFGIGIRGEINEPHSSIIDAINKSRAYKIAVDVPSGLDPDSGQIHDKCVKANVTITFHRMKKGLPKKSVCGKIMVVPIGIPPDVER</sequence>
<evidence type="ECO:0000313" key="3">
    <source>
        <dbReference type="EMBL" id="AIF08529.1"/>
    </source>
</evidence>
<feature type="binding site" evidence="1">
    <location>
        <begin position="84"/>
        <end position="88"/>
    </location>
    <ligand>
        <name>(6S)-NADPHX</name>
        <dbReference type="ChEBI" id="CHEBI:64076"/>
    </ligand>
</feature>
<dbReference type="InterPro" id="IPR004443">
    <property type="entry name" value="YjeF_N_dom"/>
</dbReference>
<feature type="binding site" evidence="1">
    <location>
        <position position="192"/>
    </location>
    <ligand>
        <name>K(+)</name>
        <dbReference type="ChEBI" id="CHEBI:29103"/>
    </ligand>
</feature>
<feature type="domain" description="YjeF N-terminal" evidence="2">
    <location>
        <begin position="35"/>
        <end position="243"/>
    </location>
</feature>
<comment type="function">
    <text evidence="1">Catalyzes the epimerization of the S- and R-forms of NAD(P)HX, a damaged form of NAD(P)H that is a result of enzymatic or heat-dependent hydration. This is a prerequisite for the S-specific NAD(P)H-hydrate dehydratase to allow the repair of both epimers of NAD(P)HX.</text>
</comment>
<comment type="catalytic activity">
    <reaction evidence="1">
        <text>(6R)-NADPHX = (6S)-NADPHX</text>
        <dbReference type="Rhea" id="RHEA:32227"/>
        <dbReference type="ChEBI" id="CHEBI:64076"/>
        <dbReference type="ChEBI" id="CHEBI:64077"/>
        <dbReference type="EC" id="5.1.99.6"/>
    </reaction>
</comment>
<evidence type="ECO:0000259" key="2">
    <source>
        <dbReference type="PROSITE" id="PS51385"/>
    </source>
</evidence>